<keyword evidence="3" id="KW-0808">Transferase</keyword>
<accession>X6NQ55</accession>
<dbReference type="GO" id="GO:0005783">
    <property type="term" value="C:endoplasmic reticulum"/>
    <property type="evidence" value="ECO:0007669"/>
    <property type="project" value="TreeGrafter"/>
</dbReference>
<dbReference type="Proteomes" id="UP000023152">
    <property type="component" value="Unassembled WGS sequence"/>
</dbReference>
<protein>
    <submittedName>
        <fullName evidence="3">UDP-glucose ceramide glucosyltransferase-like 1 isoform 2</fullName>
    </submittedName>
</protein>
<dbReference type="PANTHER" id="PTHR11226:SF0">
    <property type="entry name" value="UDP-GLUCOSE:GLYCOPROTEIN GLUCOSYLTRANSFERASE"/>
    <property type="match status" value="1"/>
</dbReference>
<keyword evidence="4" id="KW-1185">Reference proteome</keyword>
<dbReference type="InterPro" id="IPR040497">
    <property type="entry name" value="Glyco_transf_24"/>
</dbReference>
<comment type="caution">
    <text evidence="3">The sequence shown here is derived from an EMBL/GenBank/DDBJ whole genome shotgun (WGS) entry which is preliminary data.</text>
</comment>
<evidence type="ECO:0000259" key="2">
    <source>
        <dbReference type="Pfam" id="PF18404"/>
    </source>
</evidence>
<dbReference type="OMA" id="RSKPYHI"/>
<dbReference type="SUPFAM" id="SSF53448">
    <property type="entry name" value="Nucleotide-diphospho-sugar transferases"/>
    <property type="match status" value="1"/>
</dbReference>
<dbReference type="Pfam" id="PF18404">
    <property type="entry name" value="Glyco_transf_24"/>
    <property type="match status" value="2"/>
</dbReference>
<dbReference type="InterPro" id="IPR009448">
    <property type="entry name" value="UDP-g_GGtrans"/>
</dbReference>
<evidence type="ECO:0000313" key="3">
    <source>
        <dbReference type="EMBL" id="ETO27492.1"/>
    </source>
</evidence>
<dbReference type="AlphaFoldDB" id="X6NQ55"/>
<dbReference type="GO" id="GO:0036503">
    <property type="term" value="P:ERAD pathway"/>
    <property type="evidence" value="ECO:0007669"/>
    <property type="project" value="TreeGrafter"/>
</dbReference>
<organism evidence="3 4">
    <name type="scientific">Reticulomyxa filosa</name>
    <dbReference type="NCBI Taxonomy" id="46433"/>
    <lineage>
        <taxon>Eukaryota</taxon>
        <taxon>Sar</taxon>
        <taxon>Rhizaria</taxon>
        <taxon>Retaria</taxon>
        <taxon>Foraminifera</taxon>
        <taxon>Monothalamids</taxon>
        <taxon>Reticulomyxidae</taxon>
        <taxon>Reticulomyxa</taxon>
    </lineage>
</organism>
<evidence type="ECO:0000256" key="1">
    <source>
        <dbReference type="ARBA" id="ARBA00001913"/>
    </source>
</evidence>
<name>X6NQ55_RETFI</name>
<feature type="domain" description="Glucosyltransferase 24 catalytic" evidence="2">
    <location>
        <begin position="1"/>
        <end position="177"/>
    </location>
</feature>
<dbReference type="PANTHER" id="PTHR11226">
    <property type="entry name" value="UDP-GLUCOSE GLYCOPROTEIN:GLUCOSYLTRANSFERASE"/>
    <property type="match status" value="1"/>
</dbReference>
<dbReference type="Gene3D" id="3.90.550.10">
    <property type="entry name" value="Spore Coat Polysaccharide Biosynthesis Protein SpsA, Chain A"/>
    <property type="match status" value="1"/>
</dbReference>
<dbReference type="InterPro" id="IPR029044">
    <property type="entry name" value="Nucleotide-diphossugar_trans"/>
</dbReference>
<dbReference type="OrthoDB" id="27683at2759"/>
<sequence length="281" mass="33137">MMITTLRNTKAGHVKFWFFGQFLSPRFKQFIPEFEKKYNCSIELMDYRWPEWLRAQTEKQRIIWAYKILFLDVLFPIDLERVIFVDADQIVRSDVLELWDMDLEGKPYGYTPFCDSNSAVEGFRFWKQGYWLNHLQGKSYHISALYVVDLNTFRRMRAGDSLRVVYEQLSADPNSLVCVLFLMPMSFIVDDFFFFKKNNFKTHPGKFGPRSTQLCSTHGSDIFTTARMALDAKTIDLCNNPLTKEPKLEKAKRLITEWEQVDKEATDFENELIAKGIIHIQ</sequence>
<dbReference type="GO" id="GO:0003980">
    <property type="term" value="F:UDP-glucose:glycoprotein glucosyltransferase activity"/>
    <property type="evidence" value="ECO:0007669"/>
    <property type="project" value="InterPro"/>
</dbReference>
<gene>
    <name evidence="3" type="ORF">RFI_09639</name>
</gene>
<reference evidence="3 4" key="1">
    <citation type="journal article" date="2013" name="Curr. Biol.">
        <title>The Genome of the Foraminiferan Reticulomyxa filosa.</title>
        <authorList>
            <person name="Glockner G."/>
            <person name="Hulsmann N."/>
            <person name="Schleicher M."/>
            <person name="Noegel A.A."/>
            <person name="Eichinger L."/>
            <person name="Gallinger C."/>
            <person name="Pawlowski J."/>
            <person name="Sierra R."/>
            <person name="Euteneuer U."/>
            <person name="Pillet L."/>
            <person name="Moustafa A."/>
            <person name="Platzer M."/>
            <person name="Groth M."/>
            <person name="Szafranski K."/>
            <person name="Schliwa M."/>
        </authorList>
    </citation>
    <scope>NUCLEOTIDE SEQUENCE [LARGE SCALE GENOMIC DNA]</scope>
</reference>
<proteinExistence type="predicted"/>
<dbReference type="GO" id="GO:0051082">
    <property type="term" value="F:unfolded protein binding"/>
    <property type="evidence" value="ECO:0007669"/>
    <property type="project" value="TreeGrafter"/>
</dbReference>
<dbReference type="GO" id="GO:0018279">
    <property type="term" value="P:protein N-linked glycosylation via asparagine"/>
    <property type="evidence" value="ECO:0007669"/>
    <property type="project" value="TreeGrafter"/>
</dbReference>
<dbReference type="EMBL" id="ASPP01007223">
    <property type="protein sequence ID" value="ETO27492.1"/>
    <property type="molecule type" value="Genomic_DNA"/>
</dbReference>
<comment type="cofactor">
    <cofactor evidence="1">
        <name>Ca(2+)</name>
        <dbReference type="ChEBI" id="CHEBI:29108"/>
    </cofactor>
</comment>
<evidence type="ECO:0000313" key="4">
    <source>
        <dbReference type="Proteomes" id="UP000023152"/>
    </source>
</evidence>
<feature type="domain" description="Glucosyltransferase 24 catalytic" evidence="2">
    <location>
        <begin position="227"/>
        <end position="266"/>
    </location>
</feature>